<reference evidence="2" key="1">
    <citation type="journal article" date="2017" name="Gigascience">
        <title>The genome draft of coconut (Cocos nucifera).</title>
        <authorList>
            <person name="Xiao Y."/>
            <person name="Xu P."/>
            <person name="Fan H."/>
            <person name="Baudouin L."/>
            <person name="Xia W."/>
            <person name="Bocs S."/>
            <person name="Xu J."/>
            <person name="Li Q."/>
            <person name="Guo A."/>
            <person name="Zhou L."/>
            <person name="Li J."/>
            <person name="Wu Y."/>
            <person name="Ma Z."/>
            <person name="Armero A."/>
            <person name="Issali A.E."/>
            <person name="Liu N."/>
            <person name="Peng M."/>
            <person name="Yang Y."/>
        </authorList>
    </citation>
    <scope>NUCLEOTIDE SEQUENCE</scope>
    <source>
        <tissue evidence="2">Spear leaf of Hainan Tall coconut</tissue>
    </source>
</reference>
<comment type="caution">
    <text evidence="2">The sequence shown here is derived from an EMBL/GenBank/DDBJ whole genome shotgun (WGS) entry which is preliminary data.</text>
</comment>
<feature type="compositionally biased region" description="Low complexity" evidence="1">
    <location>
        <begin position="1"/>
        <end position="19"/>
    </location>
</feature>
<proteinExistence type="predicted"/>
<evidence type="ECO:0000256" key="1">
    <source>
        <dbReference type="SAM" id="MobiDB-lite"/>
    </source>
</evidence>
<feature type="region of interest" description="Disordered" evidence="1">
    <location>
        <begin position="1"/>
        <end position="25"/>
    </location>
</feature>
<organism evidence="2 3">
    <name type="scientific">Cocos nucifera</name>
    <name type="common">Coconut palm</name>
    <dbReference type="NCBI Taxonomy" id="13894"/>
    <lineage>
        <taxon>Eukaryota</taxon>
        <taxon>Viridiplantae</taxon>
        <taxon>Streptophyta</taxon>
        <taxon>Embryophyta</taxon>
        <taxon>Tracheophyta</taxon>
        <taxon>Spermatophyta</taxon>
        <taxon>Magnoliopsida</taxon>
        <taxon>Liliopsida</taxon>
        <taxon>Arecaceae</taxon>
        <taxon>Arecoideae</taxon>
        <taxon>Cocoseae</taxon>
        <taxon>Attaleinae</taxon>
        <taxon>Cocos</taxon>
    </lineage>
</organism>
<dbReference type="AlphaFoldDB" id="A0A8K0I0A2"/>
<gene>
    <name evidence="2" type="ORF">COCNU_02G014320</name>
</gene>
<keyword evidence="3" id="KW-1185">Reference proteome</keyword>
<evidence type="ECO:0000313" key="3">
    <source>
        <dbReference type="Proteomes" id="UP000797356"/>
    </source>
</evidence>
<sequence length="136" mass="15256">MEPSRLSPSAPSSFPSSSHSKTRTQPPAIVCPCNHHRNQASDYQITTIAYHCCRCLHSTTIGSDPRIRRKKGPYAILLRSAHHHRIWARHHRIDAPRLDPKLPPRHHTPPPSDLSSNVVDLCTTAPRDPPEHPIDG</sequence>
<accession>A0A8K0I0A2</accession>
<protein>
    <submittedName>
        <fullName evidence="2">Uncharacterized protein</fullName>
    </submittedName>
</protein>
<feature type="region of interest" description="Disordered" evidence="1">
    <location>
        <begin position="94"/>
        <end position="136"/>
    </location>
</feature>
<dbReference type="Proteomes" id="UP000797356">
    <property type="component" value="Chromosome 2"/>
</dbReference>
<dbReference type="EMBL" id="CM017873">
    <property type="protein sequence ID" value="KAG1331464.1"/>
    <property type="molecule type" value="Genomic_DNA"/>
</dbReference>
<name>A0A8K0I0A2_COCNU</name>
<evidence type="ECO:0000313" key="2">
    <source>
        <dbReference type="EMBL" id="KAG1331464.1"/>
    </source>
</evidence>
<reference evidence="2" key="2">
    <citation type="submission" date="2019-07" db="EMBL/GenBank/DDBJ databases">
        <authorList>
            <person name="Yang Y."/>
            <person name="Bocs S."/>
            <person name="Baudouin L."/>
        </authorList>
    </citation>
    <scope>NUCLEOTIDE SEQUENCE</scope>
    <source>
        <tissue evidence="2">Spear leaf of Hainan Tall coconut</tissue>
    </source>
</reference>